<dbReference type="GO" id="GO:0000462">
    <property type="term" value="P:maturation of SSU-rRNA from tricistronic rRNA transcript (SSU-rRNA, 5.8S rRNA, LSU-rRNA)"/>
    <property type="evidence" value="ECO:0007669"/>
    <property type="project" value="TreeGrafter"/>
</dbReference>
<dbReference type="GO" id="GO:0000479">
    <property type="term" value="P:endonucleolytic cleavage of tricistronic rRNA transcript (SSU-rRNA, 5.8S rRNA, LSU-rRNA)"/>
    <property type="evidence" value="ECO:0007669"/>
    <property type="project" value="TreeGrafter"/>
</dbReference>
<dbReference type="GO" id="GO:0030688">
    <property type="term" value="C:preribosome, small subunit precursor"/>
    <property type="evidence" value="ECO:0007669"/>
    <property type="project" value="TreeGrafter"/>
</dbReference>
<dbReference type="GO" id="GO:0005730">
    <property type="term" value="C:nucleolus"/>
    <property type="evidence" value="ECO:0007669"/>
    <property type="project" value="UniProtKB-SubCell"/>
</dbReference>
<dbReference type="PANTHER" id="PTHR12858">
    <property type="entry name" value="RIBOSOME BIOGENESIS PROTEIN"/>
    <property type="match status" value="1"/>
</dbReference>
<dbReference type="Proteomes" id="UP000669133">
    <property type="component" value="Unassembled WGS sequence"/>
</dbReference>
<name>A0A8H8DCW9_9ASCO</name>
<dbReference type="EMBL" id="JAEOAQ010000002">
    <property type="protein sequence ID" value="KAG5420335.1"/>
    <property type="molecule type" value="Genomic_DNA"/>
</dbReference>
<feature type="domain" description="Bms1-type G" evidence="6">
    <location>
        <begin position="83"/>
        <end position="245"/>
    </location>
</feature>
<gene>
    <name evidence="7" type="ORF">I9W82_002216</name>
</gene>
<evidence type="ECO:0000256" key="3">
    <source>
        <dbReference type="ARBA" id="ARBA00023242"/>
    </source>
</evidence>
<comment type="caution">
    <text evidence="7">The sequence shown here is derived from an EMBL/GenBank/DDBJ whole genome shotgun (WGS) entry which is preliminary data.</text>
</comment>
<dbReference type="GO" id="GO:0034511">
    <property type="term" value="F:U3 snoRNA binding"/>
    <property type="evidence" value="ECO:0007669"/>
    <property type="project" value="TreeGrafter"/>
</dbReference>
<dbReference type="InterPro" id="IPR007034">
    <property type="entry name" value="BMS1_TSR1_C"/>
</dbReference>
<dbReference type="RefSeq" id="XP_067549451.1">
    <property type="nucleotide sequence ID" value="XM_067691047.1"/>
</dbReference>
<dbReference type="Pfam" id="PF04950">
    <property type="entry name" value="RIBIOP_C"/>
    <property type="match status" value="1"/>
</dbReference>
<keyword evidence="3" id="KW-0539">Nucleus</keyword>
<reference evidence="7 8" key="1">
    <citation type="submission" date="2020-12" db="EMBL/GenBank/DDBJ databases">
        <title>Effect of drift, selection, and recombination on the evolution of hybrid genomes in Candida yeast pathogens.</title>
        <authorList>
            <person name="Mixao V."/>
            <person name="Ksiezopolska E."/>
            <person name="Saus E."/>
            <person name="Boekhout T."/>
            <person name="Gacser A."/>
            <person name="Gabaldon T."/>
        </authorList>
    </citation>
    <scope>NUCLEOTIDE SEQUENCE [LARGE SCALE GENOMIC DNA]</scope>
    <source>
        <strain evidence="7 8">BP57</strain>
    </source>
</reference>
<comment type="subcellular location">
    <subcellularLocation>
        <location evidence="1">Nucleus</location>
        <location evidence="1">Nucleolus</location>
    </subcellularLocation>
</comment>
<dbReference type="GO" id="GO:0003924">
    <property type="term" value="F:GTPase activity"/>
    <property type="evidence" value="ECO:0007669"/>
    <property type="project" value="TreeGrafter"/>
</dbReference>
<feature type="region of interest" description="Disordered" evidence="5">
    <location>
        <begin position="306"/>
        <end position="342"/>
    </location>
</feature>
<dbReference type="InterPro" id="IPR039761">
    <property type="entry name" value="Bms1/Tsr1"/>
</dbReference>
<evidence type="ECO:0000256" key="4">
    <source>
        <dbReference type="ARBA" id="ARBA00038288"/>
    </source>
</evidence>
<dbReference type="OrthoDB" id="119302at2759"/>
<feature type="region of interest" description="Disordered" evidence="5">
    <location>
        <begin position="1"/>
        <end position="52"/>
    </location>
</feature>
<dbReference type="SMART" id="SM01362">
    <property type="entry name" value="DUF663"/>
    <property type="match status" value="1"/>
</dbReference>
<proteinExistence type="inferred from homology"/>
<accession>A0A8H8DCW9</accession>
<evidence type="ECO:0000313" key="8">
    <source>
        <dbReference type="Proteomes" id="UP000669133"/>
    </source>
</evidence>
<protein>
    <submittedName>
        <fullName evidence="7">TSR1</fullName>
    </submittedName>
</protein>
<comment type="similarity">
    <text evidence="4">Belongs to the TRAFAC class translation factor GTPase superfamily. Bms1-like GTPase family. TSR1 subfamily.</text>
</comment>
<dbReference type="GeneID" id="93650845"/>
<dbReference type="PANTHER" id="PTHR12858:SF1">
    <property type="entry name" value="PRE-RRNA-PROCESSING PROTEIN TSR1 HOMOLOG"/>
    <property type="match status" value="1"/>
</dbReference>
<evidence type="ECO:0000256" key="5">
    <source>
        <dbReference type="SAM" id="MobiDB-lite"/>
    </source>
</evidence>
<dbReference type="InterPro" id="IPR012948">
    <property type="entry name" value="AARP2CN"/>
</dbReference>
<evidence type="ECO:0000259" key="6">
    <source>
        <dbReference type="PROSITE" id="PS51714"/>
    </source>
</evidence>
<keyword evidence="8" id="KW-1185">Reference proteome</keyword>
<dbReference type="Pfam" id="PF08142">
    <property type="entry name" value="AARP2CN"/>
    <property type="match status" value="1"/>
</dbReference>
<dbReference type="PROSITE" id="PS51714">
    <property type="entry name" value="G_BMS1"/>
    <property type="match status" value="1"/>
</dbReference>
<feature type="compositionally biased region" description="Basic residues" evidence="5">
    <location>
        <begin position="19"/>
        <end position="33"/>
    </location>
</feature>
<evidence type="ECO:0000256" key="1">
    <source>
        <dbReference type="ARBA" id="ARBA00004604"/>
    </source>
</evidence>
<dbReference type="AlphaFoldDB" id="A0A8H8DCW9"/>
<sequence>MAKGGNSHRNTLKNDHKPFKSKHATKGRLKNQYKGKVEKSSGSSSSSKPLNKLARKNLAKQLKENKILENKLTKKLFEGNSGAQKVITIICLTNDLSPAEIATQLFGQEDQKIQFEYPSVTDLNIAKFKSNLKIILPNQDNILQILDAAKVSDFVIFGISANQEVEQGYGETILRALLAQGIGSVIGVSPNVVSAYPKRNLQLDIKQSLQSFFSHFFPAEDKLYALESDSDNANCLRYICQKFPQSVTWRDSRGWLIADKISNDETYEGVVIEGTCRGTGFNVNRLVHIPGFGDFQVDKLEKLAKSSSRSRNEMQVDEEIEQTYLPNENQDTLDELNPDFKEGQDGDADMWDELEDDSGLGVRAEGKLYFDDDGAKKVKSNKKVPKGTSEYQSRWFVDDVLDENASDLEDADENGHDHEEIMEDNQEVMDDATTEYAESDMHVDLSPEEEQRQLEEYRKSAAQDDLEFPDEIELHPNESARERLKGYRGVKSLGNCEWDVDEHDLEKPSVWNRLLRVANFKATRNKVNKEFIKSIQVQPGNRIRVYIRAPKFILEQVNVTSKPFVIYDLLEHEHKLAVTNFSFENWEDFETPIPNKDTIVVQYGPRRQVINPVLNQASNNSNNVHKQENFQHPGMMTIASAIAPALFTNSPVLFFKHGENGTIQFIGKGSYLGCDHTRIVAERIVLTGHPVKIHKRVVTVRYMFFNPVDINYFKAVGLFTKSGRSGFIKESLGTHGYFKANFDGKLTSQDVVAMSMYKRVWPEVSSLYTE</sequence>
<dbReference type="Pfam" id="PF22298">
    <property type="entry name" value="Tsr1_G-like"/>
    <property type="match status" value="1"/>
</dbReference>
<evidence type="ECO:0000256" key="2">
    <source>
        <dbReference type="ARBA" id="ARBA00022517"/>
    </source>
</evidence>
<keyword evidence="2" id="KW-0690">Ribosome biogenesis</keyword>
<evidence type="ECO:0000313" key="7">
    <source>
        <dbReference type="EMBL" id="KAG5420335.1"/>
    </source>
</evidence>
<dbReference type="InterPro" id="IPR030387">
    <property type="entry name" value="G_Bms1/Tsr1_dom"/>
</dbReference>
<dbReference type="SMART" id="SM00785">
    <property type="entry name" value="AARP2CN"/>
    <property type="match status" value="1"/>
</dbReference>
<organism evidence="7 8">
    <name type="scientific">Candida metapsilosis</name>
    <dbReference type="NCBI Taxonomy" id="273372"/>
    <lineage>
        <taxon>Eukaryota</taxon>
        <taxon>Fungi</taxon>
        <taxon>Dikarya</taxon>
        <taxon>Ascomycota</taxon>
        <taxon>Saccharomycotina</taxon>
        <taxon>Pichiomycetes</taxon>
        <taxon>Debaryomycetaceae</taxon>
        <taxon>Candida/Lodderomyces clade</taxon>
        <taxon>Candida</taxon>
    </lineage>
</organism>
<dbReference type="GO" id="GO:0005525">
    <property type="term" value="F:GTP binding"/>
    <property type="evidence" value="ECO:0007669"/>
    <property type="project" value="TreeGrafter"/>
</dbReference>